<dbReference type="EMBL" id="DF836295">
    <property type="protein sequence ID" value="GAN01294.1"/>
    <property type="molecule type" value="Genomic_DNA"/>
</dbReference>
<proteinExistence type="predicted"/>
<organism evidence="1">
    <name type="scientific">Mucor ambiguus</name>
    <dbReference type="NCBI Taxonomy" id="91626"/>
    <lineage>
        <taxon>Eukaryota</taxon>
        <taxon>Fungi</taxon>
        <taxon>Fungi incertae sedis</taxon>
        <taxon>Mucoromycota</taxon>
        <taxon>Mucoromycotina</taxon>
        <taxon>Mucoromycetes</taxon>
        <taxon>Mucorales</taxon>
        <taxon>Mucorineae</taxon>
        <taxon>Mucoraceae</taxon>
        <taxon>Mucor</taxon>
    </lineage>
</organism>
<evidence type="ECO:0000313" key="1">
    <source>
        <dbReference type="EMBL" id="GAN01294.1"/>
    </source>
</evidence>
<dbReference type="STRING" id="91626.A0A0C9M4P2"/>
<keyword evidence="2" id="KW-1185">Reference proteome</keyword>
<dbReference type="AlphaFoldDB" id="A0A0C9M4P2"/>
<reference evidence="1" key="1">
    <citation type="submission" date="2014-09" db="EMBL/GenBank/DDBJ databases">
        <title>Draft genome sequence of an oleaginous Mucoromycotina fungus Mucor ambiguus NBRC6742.</title>
        <authorList>
            <person name="Takeda I."/>
            <person name="Yamane N."/>
            <person name="Morita T."/>
            <person name="Tamano K."/>
            <person name="Machida M."/>
            <person name="Baker S."/>
            <person name="Koike H."/>
        </authorList>
    </citation>
    <scope>NUCLEOTIDE SEQUENCE</scope>
    <source>
        <strain evidence="1">NBRC 6742</strain>
    </source>
</reference>
<sequence>MEQNHVSKMSPVLFVGHRGYGINSRIKGHSRCGGTRKAKIRARYCPILITNKHNTSQTCVFCFSKSSHPLKLVSRKNRQYLHNVNGTSACNNPSCVLRSRGETHEGRDSLPSLAIGLPGLSAVATGQPIPCFDPTISKPKTDNYKSLAKIFLNRNTTGLASFLKM</sequence>
<name>A0A0C9M4P2_9FUNG</name>
<evidence type="ECO:0000313" key="2">
    <source>
        <dbReference type="Proteomes" id="UP000053815"/>
    </source>
</evidence>
<protein>
    <submittedName>
        <fullName evidence="1">Uncharacterized protein</fullName>
    </submittedName>
</protein>
<accession>A0A0C9M4P2</accession>
<dbReference type="Proteomes" id="UP000053815">
    <property type="component" value="Unassembled WGS sequence"/>
</dbReference>
<dbReference type="OrthoDB" id="2289379at2759"/>
<gene>
    <name evidence="1" type="ORF">MAM1_0006c00727</name>
</gene>